<evidence type="ECO:0000313" key="3">
    <source>
        <dbReference type="Proteomes" id="UP000028715"/>
    </source>
</evidence>
<dbReference type="STRING" id="362418.IW19_05095"/>
<dbReference type="AlphaFoldDB" id="A0A085ZKH4"/>
<evidence type="ECO:0000313" key="2">
    <source>
        <dbReference type="EMBL" id="KFF04938.1"/>
    </source>
</evidence>
<organism evidence="2 3">
    <name type="scientific">Flavobacterium reichenbachii</name>
    <dbReference type="NCBI Taxonomy" id="362418"/>
    <lineage>
        <taxon>Bacteria</taxon>
        <taxon>Pseudomonadati</taxon>
        <taxon>Bacteroidota</taxon>
        <taxon>Flavobacteriia</taxon>
        <taxon>Flavobacteriales</taxon>
        <taxon>Flavobacteriaceae</taxon>
        <taxon>Flavobacterium</taxon>
    </lineage>
</organism>
<comment type="caution">
    <text evidence="2">The sequence shown here is derived from an EMBL/GenBank/DDBJ whole genome shotgun (WGS) entry which is preliminary data.</text>
</comment>
<proteinExistence type="predicted"/>
<gene>
    <name evidence="2" type="ORF">IW19_05095</name>
</gene>
<dbReference type="Proteomes" id="UP000028715">
    <property type="component" value="Unassembled WGS sequence"/>
</dbReference>
<protein>
    <submittedName>
        <fullName evidence="2">Uncharacterized protein</fullName>
    </submittedName>
</protein>
<keyword evidence="3" id="KW-1185">Reference proteome</keyword>
<reference evidence="2 3" key="1">
    <citation type="submission" date="2014-07" db="EMBL/GenBank/DDBJ databases">
        <title>Genome of Flavobacterium reichenbachii LMG 25512.</title>
        <authorList>
            <person name="Stropko S.J."/>
            <person name="Pipes S.E."/>
            <person name="Newman J.D."/>
        </authorList>
    </citation>
    <scope>NUCLEOTIDE SEQUENCE [LARGE SCALE GENOMIC DNA]</scope>
    <source>
        <strain evidence="2 3">LMG 25512</strain>
    </source>
</reference>
<feature type="transmembrane region" description="Helical" evidence="1">
    <location>
        <begin position="56"/>
        <end position="74"/>
    </location>
</feature>
<keyword evidence="1" id="KW-0472">Membrane</keyword>
<keyword evidence="1" id="KW-1133">Transmembrane helix</keyword>
<sequence length="76" mass="9107">MGIHNNPSEETKNRWHKDPNNWKWGIFYYNPEDYRIFPPKRIKQLGWTINFANPNSLFMIFVLIAVIFILGKLTNP</sequence>
<accession>A0A085ZKH4</accession>
<dbReference type="EMBL" id="JPRL01000001">
    <property type="protein sequence ID" value="KFF04938.1"/>
    <property type="molecule type" value="Genomic_DNA"/>
</dbReference>
<dbReference type="OrthoDB" id="157646at2"/>
<evidence type="ECO:0000256" key="1">
    <source>
        <dbReference type="SAM" id="Phobius"/>
    </source>
</evidence>
<keyword evidence="1" id="KW-0812">Transmembrane</keyword>
<name>A0A085ZKH4_9FLAO</name>
<dbReference type="eggNOG" id="ENOG5033JGC">
    <property type="taxonomic scope" value="Bacteria"/>
</dbReference>
<dbReference type="RefSeq" id="WP_035681854.1">
    <property type="nucleotide sequence ID" value="NZ_JPRL01000001.1"/>
</dbReference>